<evidence type="ECO:0000313" key="7">
    <source>
        <dbReference type="Proteomes" id="UP001595840"/>
    </source>
</evidence>
<keyword evidence="3 5" id="KW-1133">Transmembrane helix</keyword>
<sequence>MLTWVITFLILALIAGALGFGGIASFSFAAAKLFFFVFLVLFIVSLVAHLLTGRKTTLP</sequence>
<keyword evidence="7" id="KW-1185">Reference proteome</keyword>
<dbReference type="InterPro" id="IPR009760">
    <property type="entry name" value="DUF1328"/>
</dbReference>
<feature type="transmembrane region" description="Helical" evidence="5">
    <location>
        <begin position="29"/>
        <end position="51"/>
    </location>
</feature>
<comment type="subcellular location">
    <subcellularLocation>
        <location evidence="5">Cell membrane</location>
        <topology evidence="5">Single-pass membrane protein</topology>
    </subcellularLocation>
</comment>
<reference evidence="7" key="1">
    <citation type="journal article" date="2019" name="Int. J. Syst. Evol. Microbiol.">
        <title>The Global Catalogue of Microorganisms (GCM) 10K type strain sequencing project: providing services to taxonomists for standard genome sequencing and annotation.</title>
        <authorList>
            <consortium name="The Broad Institute Genomics Platform"/>
            <consortium name="The Broad Institute Genome Sequencing Center for Infectious Disease"/>
            <person name="Wu L."/>
            <person name="Ma J."/>
        </authorList>
    </citation>
    <scope>NUCLEOTIDE SEQUENCE [LARGE SCALE GENOMIC DNA]</scope>
    <source>
        <strain evidence="7">CECT 8570</strain>
    </source>
</reference>
<keyword evidence="2 5" id="KW-0812">Transmembrane</keyword>
<comment type="similarity">
    <text evidence="5">Belongs to the UPF0391 family.</text>
</comment>
<dbReference type="NCBIfam" id="NF010228">
    <property type="entry name" value="PRK13682.1-3"/>
    <property type="match status" value="1"/>
</dbReference>
<keyword evidence="4 5" id="KW-0472">Membrane</keyword>
<gene>
    <name evidence="6" type="ORF">ACFOX3_07485</name>
</gene>
<evidence type="ECO:0000313" key="6">
    <source>
        <dbReference type="EMBL" id="MFC4362137.1"/>
    </source>
</evidence>
<evidence type="ECO:0000256" key="3">
    <source>
        <dbReference type="ARBA" id="ARBA00022989"/>
    </source>
</evidence>
<proteinExistence type="inferred from homology"/>
<accession>A0ABV8V2X0</accession>
<evidence type="ECO:0000256" key="1">
    <source>
        <dbReference type="ARBA" id="ARBA00022475"/>
    </source>
</evidence>
<evidence type="ECO:0000256" key="5">
    <source>
        <dbReference type="HAMAP-Rule" id="MF_01361"/>
    </source>
</evidence>
<dbReference type="RefSeq" id="WP_290265684.1">
    <property type="nucleotide sequence ID" value="NZ_JAUFQG010000006.1"/>
</dbReference>
<organism evidence="6 7">
    <name type="scientific">Simiduia curdlanivorans</name>
    <dbReference type="NCBI Taxonomy" id="1492769"/>
    <lineage>
        <taxon>Bacteria</taxon>
        <taxon>Pseudomonadati</taxon>
        <taxon>Pseudomonadota</taxon>
        <taxon>Gammaproteobacteria</taxon>
        <taxon>Cellvibrionales</taxon>
        <taxon>Cellvibrionaceae</taxon>
        <taxon>Simiduia</taxon>
    </lineage>
</organism>
<dbReference type="PIRSF" id="PIRSF036466">
    <property type="entry name" value="UCP036466"/>
    <property type="match status" value="1"/>
</dbReference>
<protein>
    <recommendedName>
        <fullName evidence="5">UPF0391 membrane protein ACFOX3_07485</fullName>
    </recommendedName>
</protein>
<dbReference type="Proteomes" id="UP001595840">
    <property type="component" value="Unassembled WGS sequence"/>
</dbReference>
<name>A0ABV8V2X0_9GAMM</name>
<dbReference type="HAMAP" id="MF_01361">
    <property type="entry name" value="UPF0391"/>
    <property type="match status" value="1"/>
</dbReference>
<dbReference type="EMBL" id="JBHSCX010000005">
    <property type="protein sequence ID" value="MFC4362137.1"/>
    <property type="molecule type" value="Genomic_DNA"/>
</dbReference>
<evidence type="ECO:0000256" key="2">
    <source>
        <dbReference type="ARBA" id="ARBA00022692"/>
    </source>
</evidence>
<comment type="caution">
    <text evidence="6">The sequence shown here is derived from an EMBL/GenBank/DDBJ whole genome shotgun (WGS) entry which is preliminary data.</text>
</comment>
<dbReference type="Pfam" id="PF07043">
    <property type="entry name" value="DUF1328"/>
    <property type="match status" value="1"/>
</dbReference>
<evidence type="ECO:0000256" key="4">
    <source>
        <dbReference type="ARBA" id="ARBA00023136"/>
    </source>
</evidence>
<keyword evidence="1 5" id="KW-1003">Cell membrane</keyword>